<feature type="chain" id="PRO_5047304823" description="DUF4082 domain-containing protein" evidence="1">
    <location>
        <begin position="26"/>
        <end position="160"/>
    </location>
</feature>
<name>A0ABW2TQ25_9PSEU</name>
<gene>
    <name evidence="2" type="ORF">ACFQV2_22875</name>
</gene>
<feature type="signal peptide" evidence="1">
    <location>
        <begin position="1"/>
        <end position="25"/>
    </location>
</feature>
<proteinExistence type="predicted"/>
<dbReference type="Proteomes" id="UP001596512">
    <property type="component" value="Unassembled WGS sequence"/>
</dbReference>
<keyword evidence="1" id="KW-0732">Signal</keyword>
<accession>A0ABW2TQ25</accession>
<sequence>MKAKSRRKIGAAVAAVTSVAGLALAAAPAAATTTAYPTSSFRIEVGASYYIGKVTWYNRAVGVDGAFKAVGYRRVYAQAWAGGTWLDWQSSSTWYNTSGPASLPLTADVEGGANSVDVWMTSDNPYDGLEYFTCYRGNSVCVGPTVGRPWVPPLDAVAPA</sequence>
<keyword evidence="3" id="KW-1185">Reference proteome</keyword>
<dbReference type="EMBL" id="JBHTEY010000004">
    <property type="protein sequence ID" value="MFC7615907.1"/>
    <property type="molecule type" value="Genomic_DNA"/>
</dbReference>
<dbReference type="PROSITE" id="PS51318">
    <property type="entry name" value="TAT"/>
    <property type="match status" value="1"/>
</dbReference>
<evidence type="ECO:0008006" key="4">
    <source>
        <dbReference type="Google" id="ProtNLM"/>
    </source>
</evidence>
<evidence type="ECO:0000313" key="2">
    <source>
        <dbReference type="EMBL" id="MFC7615907.1"/>
    </source>
</evidence>
<organism evidence="2 3">
    <name type="scientific">Actinokineospora soli</name>
    <dbReference type="NCBI Taxonomy" id="1048753"/>
    <lineage>
        <taxon>Bacteria</taxon>
        <taxon>Bacillati</taxon>
        <taxon>Actinomycetota</taxon>
        <taxon>Actinomycetes</taxon>
        <taxon>Pseudonocardiales</taxon>
        <taxon>Pseudonocardiaceae</taxon>
        <taxon>Actinokineospora</taxon>
    </lineage>
</organism>
<evidence type="ECO:0000313" key="3">
    <source>
        <dbReference type="Proteomes" id="UP001596512"/>
    </source>
</evidence>
<dbReference type="InterPro" id="IPR006311">
    <property type="entry name" value="TAT_signal"/>
</dbReference>
<reference evidence="3" key="1">
    <citation type="journal article" date="2019" name="Int. J. Syst. Evol. Microbiol.">
        <title>The Global Catalogue of Microorganisms (GCM) 10K type strain sequencing project: providing services to taxonomists for standard genome sequencing and annotation.</title>
        <authorList>
            <consortium name="The Broad Institute Genomics Platform"/>
            <consortium name="The Broad Institute Genome Sequencing Center for Infectious Disease"/>
            <person name="Wu L."/>
            <person name="Ma J."/>
        </authorList>
    </citation>
    <scope>NUCLEOTIDE SEQUENCE [LARGE SCALE GENOMIC DNA]</scope>
    <source>
        <strain evidence="3">JCM 17695</strain>
    </source>
</reference>
<comment type="caution">
    <text evidence="2">The sequence shown here is derived from an EMBL/GenBank/DDBJ whole genome shotgun (WGS) entry which is preliminary data.</text>
</comment>
<evidence type="ECO:0000256" key="1">
    <source>
        <dbReference type="SAM" id="SignalP"/>
    </source>
</evidence>
<protein>
    <recommendedName>
        <fullName evidence="4">DUF4082 domain-containing protein</fullName>
    </recommendedName>
</protein>